<name>A0A1H9X6S2_9BACI</name>
<protein>
    <submittedName>
        <fullName evidence="2">Glucose-1-phosphate thymidylyltransferase</fullName>
    </submittedName>
</protein>
<dbReference type="GO" id="GO:0016740">
    <property type="term" value="F:transferase activity"/>
    <property type="evidence" value="ECO:0007669"/>
    <property type="project" value="UniProtKB-KW"/>
</dbReference>
<reference evidence="3" key="1">
    <citation type="submission" date="2016-10" db="EMBL/GenBank/DDBJ databases">
        <authorList>
            <person name="Varghese N."/>
            <person name="Submissions S."/>
        </authorList>
    </citation>
    <scope>NUCLEOTIDE SEQUENCE [LARGE SCALE GENOMIC DNA]</scope>
    <source>
        <strain evidence="3">S9</strain>
    </source>
</reference>
<dbReference type="RefSeq" id="WP_093056043.1">
    <property type="nucleotide sequence ID" value="NZ_FOGT01000027.1"/>
</dbReference>
<evidence type="ECO:0000313" key="3">
    <source>
        <dbReference type="Proteomes" id="UP000198571"/>
    </source>
</evidence>
<dbReference type="PANTHER" id="PTHR42883:SF2">
    <property type="entry name" value="THYMIDYLYLTRANSFERASE"/>
    <property type="match status" value="1"/>
</dbReference>
<dbReference type="NCBIfam" id="TIGR01208">
    <property type="entry name" value="rmlA_long"/>
    <property type="match status" value="1"/>
</dbReference>
<dbReference type="PANTHER" id="PTHR42883">
    <property type="entry name" value="GLUCOSE-1-PHOSPHATE THYMIDYLTRANSFERASE"/>
    <property type="match status" value="1"/>
</dbReference>
<dbReference type="Proteomes" id="UP000198571">
    <property type="component" value="Unassembled WGS sequence"/>
</dbReference>
<dbReference type="InterPro" id="IPR005908">
    <property type="entry name" value="G1P_thy_trans_l"/>
</dbReference>
<keyword evidence="2" id="KW-0808">Transferase</keyword>
<accession>A0A1H9X6S2</accession>
<sequence length="354" mass="39078">MKGLILGAGKGTRLRPFTYTQPKPLLPVANQPVILYGLTQLMKLGINEIGIVIHPEQEESFKQVLKSVNDPDLTVTYIYQTEQKGIGHAVMQAKSFIGKHPFVLLLGDNLICEPLLALRDQFNKKGIHSTVLVKEVSHPEDYGIAEIKDKKIVNLEEKPSRPKSNLAVIGAYIFTPYIFKAIQSIEPSARGEYEITDAIQWLIDHGYRVNYVITGKPASDVGTVERWLEANKWMLQMENKEGLSEVKEKAQDSIIIPPVKIGKNCEIKQSVIGPYVSVDSGAKIEKCSIRNSVVLKGARLENVPFEISDSIVGEGASVSGSRDAESHISGIFPDKSSVIIPDKQTTFKKKEGGT</sequence>
<dbReference type="Gene3D" id="2.160.10.10">
    <property type="entry name" value="Hexapeptide repeat proteins"/>
    <property type="match status" value="1"/>
</dbReference>
<dbReference type="OrthoDB" id="9803871at2"/>
<dbReference type="CDD" id="cd04189">
    <property type="entry name" value="G1P_TT_long"/>
    <property type="match status" value="1"/>
</dbReference>
<evidence type="ECO:0000313" key="2">
    <source>
        <dbReference type="EMBL" id="SES41822.1"/>
    </source>
</evidence>
<dbReference type="InterPro" id="IPR029044">
    <property type="entry name" value="Nucleotide-diphossugar_trans"/>
</dbReference>
<dbReference type="SUPFAM" id="SSF53448">
    <property type="entry name" value="Nucleotide-diphospho-sugar transferases"/>
    <property type="match status" value="1"/>
</dbReference>
<proteinExistence type="predicted"/>
<gene>
    <name evidence="2" type="ORF">SAMN05518684_12720</name>
</gene>
<dbReference type="InterPro" id="IPR005835">
    <property type="entry name" value="NTP_transferase_dom"/>
</dbReference>
<dbReference type="STRING" id="1601833.SAMN05518684_12720"/>
<feature type="domain" description="Nucleotidyl transferase" evidence="1">
    <location>
        <begin position="2"/>
        <end position="234"/>
    </location>
</feature>
<dbReference type="Gene3D" id="3.90.550.10">
    <property type="entry name" value="Spore Coat Polysaccharide Biosynthesis Protein SpsA, Chain A"/>
    <property type="match status" value="1"/>
</dbReference>
<dbReference type="Pfam" id="PF00483">
    <property type="entry name" value="NTP_transferase"/>
    <property type="match status" value="1"/>
</dbReference>
<evidence type="ECO:0000259" key="1">
    <source>
        <dbReference type="Pfam" id="PF00483"/>
    </source>
</evidence>
<keyword evidence="3" id="KW-1185">Reference proteome</keyword>
<dbReference type="AlphaFoldDB" id="A0A1H9X6S2"/>
<organism evidence="2 3">
    <name type="scientific">Salipaludibacillus aurantiacus</name>
    <dbReference type="NCBI Taxonomy" id="1601833"/>
    <lineage>
        <taxon>Bacteria</taxon>
        <taxon>Bacillati</taxon>
        <taxon>Bacillota</taxon>
        <taxon>Bacilli</taxon>
        <taxon>Bacillales</taxon>
        <taxon>Bacillaceae</taxon>
    </lineage>
</organism>
<dbReference type="EMBL" id="FOGT01000027">
    <property type="protein sequence ID" value="SES41822.1"/>
    <property type="molecule type" value="Genomic_DNA"/>
</dbReference>